<gene>
    <name evidence="2" type="primary">PO21_26</name>
    <name evidence="2" type="ORF">TNCT_534641</name>
</gene>
<name>A0A8X6F4F2_TRICU</name>
<feature type="region of interest" description="Disordered" evidence="1">
    <location>
        <begin position="482"/>
        <end position="503"/>
    </location>
</feature>
<feature type="compositionally biased region" description="Polar residues" evidence="1">
    <location>
        <begin position="488"/>
        <end position="503"/>
    </location>
</feature>
<feature type="region of interest" description="Disordered" evidence="1">
    <location>
        <begin position="425"/>
        <end position="459"/>
    </location>
</feature>
<dbReference type="Proteomes" id="UP000887116">
    <property type="component" value="Unassembled WGS sequence"/>
</dbReference>
<accession>A0A8X6F4F2</accession>
<feature type="compositionally biased region" description="Polar residues" evidence="1">
    <location>
        <begin position="425"/>
        <end position="458"/>
    </location>
</feature>
<dbReference type="EMBL" id="BMAO01030732">
    <property type="protein sequence ID" value="GFQ69982.1"/>
    <property type="molecule type" value="Genomic_DNA"/>
</dbReference>
<dbReference type="OrthoDB" id="6436534at2759"/>
<evidence type="ECO:0000313" key="2">
    <source>
        <dbReference type="EMBL" id="GFQ69982.1"/>
    </source>
</evidence>
<evidence type="ECO:0000313" key="3">
    <source>
        <dbReference type="Proteomes" id="UP000887116"/>
    </source>
</evidence>
<organism evidence="2 3">
    <name type="scientific">Trichonephila clavata</name>
    <name type="common">Joro spider</name>
    <name type="synonym">Nephila clavata</name>
    <dbReference type="NCBI Taxonomy" id="2740835"/>
    <lineage>
        <taxon>Eukaryota</taxon>
        <taxon>Metazoa</taxon>
        <taxon>Ecdysozoa</taxon>
        <taxon>Arthropoda</taxon>
        <taxon>Chelicerata</taxon>
        <taxon>Arachnida</taxon>
        <taxon>Araneae</taxon>
        <taxon>Araneomorphae</taxon>
        <taxon>Entelegynae</taxon>
        <taxon>Araneoidea</taxon>
        <taxon>Nephilidae</taxon>
        <taxon>Trichonephila</taxon>
    </lineage>
</organism>
<evidence type="ECO:0000256" key="1">
    <source>
        <dbReference type="SAM" id="MobiDB-lite"/>
    </source>
</evidence>
<keyword evidence="3" id="KW-1185">Reference proteome</keyword>
<proteinExistence type="predicted"/>
<dbReference type="AlphaFoldDB" id="A0A8X6F4F2"/>
<protein>
    <submittedName>
        <fullName evidence="2">Retrovirus-related Pol polyprotein from type-1 retrotransposable element R2</fullName>
    </submittedName>
</protein>
<reference evidence="2" key="1">
    <citation type="submission" date="2020-07" db="EMBL/GenBank/DDBJ databases">
        <title>Multicomponent nature underlies the extraordinary mechanical properties of spider dragline silk.</title>
        <authorList>
            <person name="Kono N."/>
            <person name="Nakamura H."/>
            <person name="Mori M."/>
            <person name="Yoshida Y."/>
            <person name="Ohtoshi R."/>
            <person name="Malay A.D."/>
            <person name="Moran D.A.P."/>
            <person name="Tomita M."/>
            <person name="Numata K."/>
            <person name="Arakawa K."/>
        </authorList>
    </citation>
    <scope>NUCLEOTIDE SEQUENCE</scope>
</reference>
<comment type="caution">
    <text evidence="2">The sequence shown here is derived from an EMBL/GenBank/DDBJ whole genome shotgun (WGS) entry which is preliminary data.</text>
</comment>
<sequence>MRTAQLGKDCWSKVDSAARKEIKSILSLPTNAAVGYVHGSRKFGNCGVPSAAEDSDFYLVDSAFKLLTSKDEEVAIQALGQLTRTVRHRLGREPSEGELGSYLSGSMENEFATSTNLLSNTWTVARKASSRQQVTWSFVDGSPTLSFGDELLTATKRRAILKSFHDRFQLSQTTSLLEHPSQGKVMDCVAMATASTHFLTEGKYTRFADWRFVHRARLGLVPLNGYKYWAPRPQRLCRKCGKWDETLPHVLNHYPSYSAAWQMRHNAIVARVKKAVAFKGTILHENQAIGPDNLRPDLVALVDGTTYIIDVTIPFENRREAFFQARQRKISKYNQLLSHFASLGATKVSIVPILVGSLGSWDPDNDAFLKLVATRSYLGLLRKLCVSDCIRWSRDIYVQHLTGAQQYSAGAVTLHADPAAIEEQVSTQEQVNAQHSSTSQQSTPNGDHSQQPNSQVSDAPSVEDMTVALCMPTCSQLVECSAPRDNSCEQTSPVVGDATTTDM</sequence>